<evidence type="ECO:0000313" key="6">
    <source>
        <dbReference type="Proteomes" id="UP001524642"/>
    </source>
</evidence>
<feature type="domain" description="OmpR/PhoB-type" evidence="4">
    <location>
        <begin position="15"/>
        <end position="112"/>
    </location>
</feature>
<dbReference type="InterPro" id="IPR036388">
    <property type="entry name" value="WH-like_DNA-bd_sf"/>
</dbReference>
<dbReference type="Proteomes" id="UP001524642">
    <property type="component" value="Unassembled WGS sequence"/>
</dbReference>
<dbReference type="PANTHER" id="PTHR47691:SF3">
    <property type="entry name" value="HTH-TYPE TRANSCRIPTIONAL REGULATOR RV0890C-RELATED"/>
    <property type="match status" value="1"/>
</dbReference>
<protein>
    <submittedName>
        <fullName evidence="5">Winged helix-turn-helix domain-containing protein</fullName>
    </submittedName>
</protein>
<dbReference type="InterPro" id="IPR027417">
    <property type="entry name" value="P-loop_NTPase"/>
</dbReference>
<dbReference type="Gene3D" id="1.25.40.10">
    <property type="entry name" value="Tetratricopeptide repeat domain"/>
    <property type="match status" value="1"/>
</dbReference>
<dbReference type="SUPFAM" id="SSF46894">
    <property type="entry name" value="C-terminal effector domain of the bipartite response regulators"/>
    <property type="match status" value="1"/>
</dbReference>
<dbReference type="PROSITE" id="PS51755">
    <property type="entry name" value="OMPR_PHOB"/>
    <property type="match status" value="1"/>
</dbReference>
<dbReference type="CDD" id="cd00383">
    <property type="entry name" value="trans_reg_C"/>
    <property type="match status" value="1"/>
</dbReference>
<dbReference type="SUPFAM" id="SSF48452">
    <property type="entry name" value="TPR-like"/>
    <property type="match status" value="1"/>
</dbReference>
<evidence type="ECO:0000259" key="4">
    <source>
        <dbReference type="PROSITE" id="PS51755"/>
    </source>
</evidence>
<dbReference type="SUPFAM" id="SSF52540">
    <property type="entry name" value="P-loop containing nucleoside triphosphate hydrolases"/>
    <property type="match status" value="1"/>
</dbReference>
<dbReference type="Pfam" id="PF00486">
    <property type="entry name" value="Trans_reg_C"/>
    <property type="match status" value="1"/>
</dbReference>
<keyword evidence="6" id="KW-1185">Reference proteome</keyword>
<evidence type="ECO:0000313" key="5">
    <source>
        <dbReference type="EMBL" id="MCR0985539.1"/>
    </source>
</evidence>
<sequence length="954" mass="103482">MRQPLGTKEARAAAPERIGFGPFRLDPATRRLTREGKAVPLGNRALGLLLLLVERAGEVVGKEELLERAWGSVHVEEENLRVHIHALRKALGDSEAQRYIVNIPGRGYSFVAPVGPGAAALPAAEAPRPAPAAPPSGLRPPPQQRTAVLGREKQVSELAEALLRDRLISVVGPGGIGKTTTALAVAGALADRFPGAVAFVDLAPLREERMVQSAVATALNLPIRSEDEAGNILAALQDAPVLLILDNCEHVLDGVATLAEAIHERAPRACILATTREPLCIPAERVHRLPPLPCPPEGGDRTAEEVAAYPAAALFVERAAAGAAGFAMTDENAPVVAEICRRLDGLALAIELAAGRIDSFGVKGLAAGLDQRFQMLSRGRRTALPRQQTLRLALDWSYDLLTEEEKVVLRRLSLFAGSFTLDAAEAVVCGDDIPPDDFTDHLARLVLASLVSADTASGTVRYALLETTRVYALERLAEHGERGAFARRHALHFLNVLQRFVRERPAETLLPFRPDLDNIRAALTWAFSGEGDLSIGMPLSVAAAFLFIDLSLLAECVRWTGLALERLPDEERGTAREMELRTGFAMPLLFTRGNLEEVRLALERALGLAEELGAVAHQARILDGLFTYHLRGGHFRAMFDTARRAEALTRSITLPNYGGSDWMMGVSHYFAGNLPETRRYLVRAMATLPRKRPVDVLRIGVDQRVNAANALARALWMQGMADQAREVAARNVEETEALGDPVTLAVALMWTLPIALWTGELEVAERRLARLEECTARGGLSPSRLVGQAHRGAVLMRRGRPEEGIPLLEESLSALRGINSRLLEVVLMIHLSEAYAAAGRHGEALAEVEGAILRSHETAELVNLPHLLHLRALYSWHGHGDPARFAAGLEEALACARGNGALAYELRILMSMAGLREDDAVRARGLEGLREAYGRFEEGFDTPDLREAGRVLEG</sequence>
<evidence type="ECO:0000256" key="3">
    <source>
        <dbReference type="SAM" id="MobiDB-lite"/>
    </source>
</evidence>
<dbReference type="SMART" id="SM00382">
    <property type="entry name" value="AAA"/>
    <property type="match status" value="1"/>
</dbReference>
<dbReference type="InterPro" id="IPR003593">
    <property type="entry name" value="AAA+_ATPase"/>
</dbReference>
<dbReference type="InterPro" id="IPR002182">
    <property type="entry name" value="NB-ARC"/>
</dbReference>
<dbReference type="RefSeq" id="WP_257719185.1">
    <property type="nucleotide sequence ID" value="NZ_JANJOU010000036.1"/>
</dbReference>
<dbReference type="PANTHER" id="PTHR47691">
    <property type="entry name" value="REGULATOR-RELATED"/>
    <property type="match status" value="1"/>
</dbReference>
<dbReference type="Pfam" id="PF00931">
    <property type="entry name" value="NB-ARC"/>
    <property type="match status" value="1"/>
</dbReference>
<comment type="caution">
    <text evidence="5">The sequence shown here is derived from an EMBL/GenBank/DDBJ whole genome shotgun (WGS) entry which is preliminary data.</text>
</comment>
<accession>A0ABT1XCV1</accession>
<name>A0ABT1XCV1_9PROT</name>
<dbReference type="InterPro" id="IPR001867">
    <property type="entry name" value="OmpR/PhoB-type_DNA-bd"/>
</dbReference>
<dbReference type="Gene3D" id="3.40.50.300">
    <property type="entry name" value="P-loop containing nucleotide triphosphate hydrolases"/>
    <property type="match status" value="1"/>
</dbReference>
<dbReference type="PRINTS" id="PR00364">
    <property type="entry name" value="DISEASERSIST"/>
</dbReference>
<organism evidence="5 6">
    <name type="scientific">Roseomonas populi</name>
    <dbReference type="NCBI Taxonomy" id="3121582"/>
    <lineage>
        <taxon>Bacteria</taxon>
        <taxon>Pseudomonadati</taxon>
        <taxon>Pseudomonadota</taxon>
        <taxon>Alphaproteobacteria</taxon>
        <taxon>Acetobacterales</taxon>
        <taxon>Roseomonadaceae</taxon>
        <taxon>Roseomonas</taxon>
    </lineage>
</organism>
<gene>
    <name evidence="5" type="ORF">NRP21_26150</name>
</gene>
<proteinExistence type="predicted"/>
<reference evidence="5 6" key="1">
    <citation type="submission" date="2022-06" db="EMBL/GenBank/DDBJ databases">
        <title>Roseomonas CN29.</title>
        <authorList>
            <person name="Cheng Y."/>
            <person name="He X."/>
        </authorList>
    </citation>
    <scope>NUCLEOTIDE SEQUENCE [LARGE SCALE GENOMIC DNA]</scope>
    <source>
        <strain evidence="5 6">CN29</strain>
    </source>
</reference>
<keyword evidence="1 2" id="KW-0238">DNA-binding</keyword>
<dbReference type="InterPro" id="IPR016032">
    <property type="entry name" value="Sig_transdc_resp-reg_C-effctor"/>
</dbReference>
<dbReference type="Pfam" id="PF25872">
    <property type="entry name" value="HTH_77"/>
    <property type="match status" value="1"/>
</dbReference>
<feature type="region of interest" description="Disordered" evidence="3">
    <location>
        <begin position="121"/>
        <end position="146"/>
    </location>
</feature>
<dbReference type="Gene3D" id="1.10.10.10">
    <property type="entry name" value="Winged helix-like DNA-binding domain superfamily/Winged helix DNA-binding domain"/>
    <property type="match status" value="1"/>
</dbReference>
<evidence type="ECO:0000256" key="2">
    <source>
        <dbReference type="PROSITE-ProRule" id="PRU01091"/>
    </source>
</evidence>
<dbReference type="SMART" id="SM00862">
    <property type="entry name" value="Trans_reg_C"/>
    <property type="match status" value="1"/>
</dbReference>
<dbReference type="InterPro" id="IPR058852">
    <property type="entry name" value="HTH_77"/>
</dbReference>
<dbReference type="InterPro" id="IPR011990">
    <property type="entry name" value="TPR-like_helical_dom_sf"/>
</dbReference>
<dbReference type="EMBL" id="JANJOU010000036">
    <property type="protein sequence ID" value="MCR0985539.1"/>
    <property type="molecule type" value="Genomic_DNA"/>
</dbReference>
<feature type="DNA-binding region" description="OmpR/PhoB-type" evidence="2">
    <location>
        <begin position="15"/>
        <end position="112"/>
    </location>
</feature>
<evidence type="ECO:0000256" key="1">
    <source>
        <dbReference type="ARBA" id="ARBA00023125"/>
    </source>
</evidence>
<feature type="compositionally biased region" description="Pro residues" evidence="3">
    <location>
        <begin position="128"/>
        <end position="143"/>
    </location>
</feature>